<dbReference type="Gene3D" id="3.40.50.2300">
    <property type="match status" value="1"/>
</dbReference>
<gene>
    <name evidence="3" type="ORF">MTBPR1_80092</name>
</gene>
<proteinExistence type="predicted"/>
<dbReference type="PANTHER" id="PTHR44520:SF1">
    <property type="entry name" value="TWO-COMPONENT SYSTEM REGULATORY PROTEIN"/>
    <property type="match status" value="1"/>
</dbReference>
<dbReference type="EMBL" id="FLYE01000047">
    <property type="protein sequence ID" value="SCA58038.1"/>
    <property type="molecule type" value="Genomic_DNA"/>
</dbReference>
<organism evidence="3 4">
    <name type="scientific">Candidatus Terasakiella magnetica</name>
    <dbReference type="NCBI Taxonomy" id="1867952"/>
    <lineage>
        <taxon>Bacteria</taxon>
        <taxon>Pseudomonadati</taxon>
        <taxon>Pseudomonadota</taxon>
        <taxon>Alphaproteobacteria</taxon>
        <taxon>Rhodospirillales</taxon>
        <taxon>Terasakiellaceae</taxon>
        <taxon>Terasakiella</taxon>
    </lineage>
</organism>
<dbReference type="GO" id="GO:0000160">
    <property type="term" value="P:phosphorelay signal transduction system"/>
    <property type="evidence" value="ECO:0007669"/>
    <property type="project" value="InterPro"/>
</dbReference>
<evidence type="ECO:0000256" key="1">
    <source>
        <dbReference type="PROSITE-ProRule" id="PRU00169"/>
    </source>
</evidence>
<accession>A0A1C3RLC2</accession>
<dbReference type="RefSeq" id="WP_069190042.1">
    <property type="nucleotide sequence ID" value="NZ_FLYE01000047.1"/>
</dbReference>
<dbReference type="SMART" id="SM00448">
    <property type="entry name" value="REC"/>
    <property type="match status" value="1"/>
</dbReference>
<evidence type="ECO:0000313" key="4">
    <source>
        <dbReference type="Proteomes" id="UP000231658"/>
    </source>
</evidence>
<dbReference type="Proteomes" id="UP000231658">
    <property type="component" value="Unassembled WGS sequence"/>
</dbReference>
<dbReference type="PROSITE" id="PS50110">
    <property type="entry name" value="RESPONSE_REGULATORY"/>
    <property type="match status" value="1"/>
</dbReference>
<evidence type="ECO:0000313" key="3">
    <source>
        <dbReference type="EMBL" id="SCA58038.1"/>
    </source>
</evidence>
<protein>
    <submittedName>
        <fullName evidence="3">Response regulator receiver protein</fullName>
    </submittedName>
</protein>
<dbReference type="Pfam" id="PF00072">
    <property type="entry name" value="Response_reg"/>
    <property type="match status" value="1"/>
</dbReference>
<keyword evidence="1" id="KW-0597">Phosphoprotein</keyword>
<dbReference type="InterPro" id="IPR001789">
    <property type="entry name" value="Sig_transdc_resp-reg_receiver"/>
</dbReference>
<dbReference type="PANTHER" id="PTHR44520">
    <property type="entry name" value="RESPONSE REGULATOR RCP1-RELATED"/>
    <property type="match status" value="1"/>
</dbReference>
<dbReference type="InterPro" id="IPR011006">
    <property type="entry name" value="CheY-like_superfamily"/>
</dbReference>
<name>A0A1C3RLC2_9PROT</name>
<keyword evidence="4" id="KW-1185">Reference proteome</keyword>
<dbReference type="STRING" id="1867952.MTBPR1_80092"/>
<dbReference type="AlphaFoldDB" id="A0A1C3RLC2"/>
<feature type="domain" description="Response regulatory" evidence="2">
    <location>
        <begin position="3"/>
        <end position="131"/>
    </location>
</feature>
<feature type="modified residue" description="4-aspartylphosphate" evidence="1">
    <location>
        <position position="64"/>
    </location>
</feature>
<dbReference type="OrthoDB" id="9793549at2"/>
<dbReference type="SUPFAM" id="SSF52172">
    <property type="entry name" value="CheY-like"/>
    <property type="match status" value="1"/>
</dbReference>
<reference evidence="3 4" key="1">
    <citation type="submission" date="2016-07" db="EMBL/GenBank/DDBJ databases">
        <authorList>
            <person name="Lefevre C.T."/>
        </authorList>
    </citation>
    <scope>NUCLEOTIDE SEQUENCE [LARGE SCALE GENOMIC DNA]</scope>
    <source>
        <strain evidence="3">PR1</strain>
    </source>
</reference>
<dbReference type="InterPro" id="IPR052893">
    <property type="entry name" value="TCS_response_regulator"/>
</dbReference>
<dbReference type="CDD" id="cd17557">
    <property type="entry name" value="REC_Rcp-like"/>
    <property type="match status" value="1"/>
</dbReference>
<sequence length="148" mass="16708">MKNVLLIEDSPDDIELAVLAFKRMNSDDHLVVVEDGQAALDYLFAKGEYRERKADRLPNLILMDLNLPKVGGLDVLKQMRASETTNHIPVVILSTSDEDKDIRNGYKLGANSFVRKPVDFNEFVQVMKQVQEYWLGVNTHPTPLAGPQ</sequence>
<evidence type="ECO:0000259" key="2">
    <source>
        <dbReference type="PROSITE" id="PS50110"/>
    </source>
</evidence>